<protein>
    <submittedName>
        <fullName evidence="3">Uncharacterized protein LOC129331836</fullName>
    </submittedName>
</protein>
<organism evidence="2 3">
    <name type="scientific">Eublepharis macularius</name>
    <name type="common">Leopard gecko</name>
    <name type="synonym">Cyrtodactylus macularius</name>
    <dbReference type="NCBI Taxonomy" id="481883"/>
    <lineage>
        <taxon>Eukaryota</taxon>
        <taxon>Metazoa</taxon>
        <taxon>Chordata</taxon>
        <taxon>Craniata</taxon>
        <taxon>Vertebrata</taxon>
        <taxon>Euteleostomi</taxon>
        <taxon>Lepidosauria</taxon>
        <taxon>Squamata</taxon>
        <taxon>Bifurcata</taxon>
        <taxon>Gekkota</taxon>
        <taxon>Eublepharidae</taxon>
        <taxon>Eublepharinae</taxon>
        <taxon>Eublepharis</taxon>
    </lineage>
</organism>
<reference evidence="3" key="1">
    <citation type="submission" date="2025-08" db="UniProtKB">
        <authorList>
            <consortium name="RefSeq"/>
        </authorList>
    </citation>
    <scope>IDENTIFICATION</scope>
    <source>
        <tissue evidence="3">Blood</tissue>
    </source>
</reference>
<gene>
    <name evidence="3" type="primary">LOC129331836</name>
</gene>
<dbReference type="Proteomes" id="UP001190640">
    <property type="component" value="Chromosome 1"/>
</dbReference>
<feature type="region of interest" description="Disordered" evidence="1">
    <location>
        <begin position="1"/>
        <end position="89"/>
    </location>
</feature>
<sequence length="170" mass="18563">MEEEIDVAVEKTESVPENTEIADTKKKGPRGRGRGRGGRGYIRGKMRGKALNGFGPVRRGMGRMRPYPDNRGRRGARGGPLFPPTMPMRGMMRVPFLPPPPRYRFPLPPPPPGPMGFRGRPPPLRARGMLPLPRGHFPPPSGFPNGPGAPVLPPPGRGQRWPGPPGGRCY</sequence>
<dbReference type="RefSeq" id="XP_054838390.1">
    <property type="nucleotide sequence ID" value="XM_054982415.1"/>
</dbReference>
<keyword evidence="2" id="KW-1185">Reference proteome</keyword>
<evidence type="ECO:0000256" key="1">
    <source>
        <dbReference type="SAM" id="MobiDB-lite"/>
    </source>
</evidence>
<evidence type="ECO:0000313" key="3">
    <source>
        <dbReference type="RefSeq" id="XP_054838390.1"/>
    </source>
</evidence>
<accession>A0AA97JGN0</accession>
<dbReference type="KEGG" id="emc:129331836"/>
<proteinExistence type="predicted"/>
<feature type="compositionally biased region" description="Low complexity" evidence="1">
    <location>
        <begin position="157"/>
        <end position="170"/>
    </location>
</feature>
<dbReference type="GeneID" id="129331836"/>
<feature type="region of interest" description="Disordered" evidence="1">
    <location>
        <begin position="118"/>
        <end position="170"/>
    </location>
</feature>
<feature type="compositionally biased region" description="Basic residues" evidence="1">
    <location>
        <begin position="27"/>
        <end position="48"/>
    </location>
</feature>
<dbReference type="AlphaFoldDB" id="A0AA97JGN0"/>
<evidence type="ECO:0000313" key="2">
    <source>
        <dbReference type="Proteomes" id="UP001190640"/>
    </source>
</evidence>
<name>A0AA97JGN0_EUBMA</name>